<gene>
    <name evidence="2" type="ORF">CLV67_13413</name>
</gene>
<reference evidence="2 3" key="1">
    <citation type="submission" date="2018-03" db="EMBL/GenBank/DDBJ databases">
        <title>Genomic Encyclopedia of Archaeal and Bacterial Type Strains, Phase II (KMG-II): from individual species to whole genera.</title>
        <authorList>
            <person name="Goeker M."/>
        </authorList>
    </citation>
    <scope>NUCLEOTIDE SEQUENCE [LARGE SCALE GENOMIC DNA]</scope>
    <source>
        <strain evidence="2 3">DSM 43146</strain>
    </source>
</reference>
<dbReference type="Pfam" id="PF13460">
    <property type="entry name" value="NAD_binding_10"/>
    <property type="match status" value="1"/>
</dbReference>
<dbReference type="RefSeq" id="WP_106330386.1">
    <property type="nucleotide sequence ID" value="NZ_BOMO01000145.1"/>
</dbReference>
<accession>A0A2T0JRR6</accession>
<proteinExistence type="predicted"/>
<dbReference type="PANTHER" id="PTHR43162">
    <property type="match status" value="1"/>
</dbReference>
<evidence type="ECO:0000313" key="3">
    <source>
        <dbReference type="Proteomes" id="UP000239415"/>
    </source>
</evidence>
<dbReference type="Gene3D" id="3.90.25.10">
    <property type="entry name" value="UDP-galactose 4-epimerase, domain 1"/>
    <property type="match status" value="1"/>
</dbReference>
<protein>
    <submittedName>
        <fullName evidence="2">Uncharacterized protein YbjT (DUF2867 family)</fullName>
    </submittedName>
</protein>
<feature type="domain" description="NAD(P)-binding" evidence="1">
    <location>
        <begin position="8"/>
        <end position="102"/>
    </location>
</feature>
<dbReference type="AlphaFoldDB" id="A0A2T0JRR6"/>
<keyword evidence="3" id="KW-1185">Reference proteome</keyword>
<dbReference type="OrthoDB" id="116343at2"/>
<dbReference type="SUPFAM" id="SSF51735">
    <property type="entry name" value="NAD(P)-binding Rossmann-fold domains"/>
    <property type="match status" value="1"/>
</dbReference>
<dbReference type="InterPro" id="IPR036291">
    <property type="entry name" value="NAD(P)-bd_dom_sf"/>
</dbReference>
<evidence type="ECO:0000259" key="1">
    <source>
        <dbReference type="Pfam" id="PF13460"/>
    </source>
</evidence>
<dbReference type="InterPro" id="IPR051604">
    <property type="entry name" value="Ergot_Alk_Oxidoreductase"/>
</dbReference>
<evidence type="ECO:0000313" key="2">
    <source>
        <dbReference type="EMBL" id="PRX10129.1"/>
    </source>
</evidence>
<dbReference type="InterPro" id="IPR016040">
    <property type="entry name" value="NAD(P)-bd_dom"/>
</dbReference>
<dbReference type="Proteomes" id="UP000239415">
    <property type="component" value="Unassembled WGS sequence"/>
</dbReference>
<comment type="caution">
    <text evidence="2">The sequence shown here is derived from an EMBL/GenBank/DDBJ whole genome shotgun (WGS) entry which is preliminary data.</text>
</comment>
<sequence>MTTTLVTGATGNVGRHTVAALVQGGHEVRALTRDPAKAELPGAELVKGDLTEPGSLTASLDGVEAVQLITFAGEDPLDERTSAAIVARLRDAGVRRVTVLNGGGDSPLQTAVQHSDLEWTVLVPVEFMSGALDWAGSIRDEGVVRTGFVGRRSAMVHDADIGAVGAAVLAGGGHGGRELPITGPEVLTPPDMVRIIGETIGREVRLIALTEEQARDQWRAEGFPDEVVEFFVWAHGSTPEIGYTVTPAVEEVTGRPARTFAQWARENADRFRTVR</sequence>
<name>A0A2T0JRR6_9ACTN</name>
<dbReference type="Gene3D" id="3.40.50.720">
    <property type="entry name" value="NAD(P)-binding Rossmann-like Domain"/>
    <property type="match status" value="1"/>
</dbReference>
<dbReference type="EMBL" id="PVMZ01000034">
    <property type="protein sequence ID" value="PRX10129.1"/>
    <property type="molecule type" value="Genomic_DNA"/>
</dbReference>
<organism evidence="2 3">
    <name type="scientific">Actinoplanes italicus</name>
    <dbReference type="NCBI Taxonomy" id="113567"/>
    <lineage>
        <taxon>Bacteria</taxon>
        <taxon>Bacillati</taxon>
        <taxon>Actinomycetota</taxon>
        <taxon>Actinomycetes</taxon>
        <taxon>Micromonosporales</taxon>
        <taxon>Micromonosporaceae</taxon>
        <taxon>Actinoplanes</taxon>
    </lineage>
</organism>
<dbReference type="PANTHER" id="PTHR43162:SF1">
    <property type="entry name" value="PRESTALK A DIFFERENTIATION PROTEIN A"/>
    <property type="match status" value="1"/>
</dbReference>